<gene>
    <name evidence="1" type="ORF">K4A83_16520</name>
</gene>
<organism evidence="1 2">
    <name type="scientific">Spirulina subsalsa FACHB-351</name>
    <dbReference type="NCBI Taxonomy" id="234711"/>
    <lineage>
        <taxon>Bacteria</taxon>
        <taxon>Bacillati</taxon>
        <taxon>Cyanobacteriota</taxon>
        <taxon>Cyanophyceae</taxon>
        <taxon>Spirulinales</taxon>
        <taxon>Spirulinaceae</taxon>
        <taxon>Spirulina</taxon>
    </lineage>
</organism>
<keyword evidence="2" id="KW-1185">Reference proteome</keyword>
<reference evidence="1 2" key="1">
    <citation type="submission" date="2021-08" db="EMBL/GenBank/DDBJ databases">
        <title>Draft genome sequence of Spirulina subsalsa with high tolerance to salinity and hype-accumulation of phycocyanin.</title>
        <authorList>
            <person name="Pei H."/>
            <person name="Jiang L."/>
        </authorList>
    </citation>
    <scope>NUCLEOTIDE SEQUENCE [LARGE SCALE GENOMIC DNA]</scope>
    <source>
        <strain evidence="1 2">FACHB-351</strain>
    </source>
</reference>
<evidence type="ECO:0000313" key="2">
    <source>
        <dbReference type="Proteomes" id="UP001526426"/>
    </source>
</evidence>
<evidence type="ECO:0000313" key="1">
    <source>
        <dbReference type="EMBL" id="MCW6037865.1"/>
    </source>
</evidence>
<sequence length="257" mass="27956">MSLQRGMGAIALLGILVSLGLGSCGNGPSPTGSENGTSGAGVESQILRFNNPFSQSSVIVEEVAEIPLNPETPPEDETPAHQKFTLSRLAPQGDGVVRVYPTESFGAFEFEGEKAILETLLRDHPNLESQETLPYLPQVAASQVFFAQAQYMEFDGGSGIRYITYYAFDVSPIRSDDLFYTFQGLTDDGKYYISAQIPLNTAILPTPPDSTHDSAFEEQYSSYLAEIIARLNQGSGSDFEPNLEQLDEMFGSIKVSE</sequence>
<dbReference type="Proteomes" id="UP001526426">
    <property type="component" value="Unassembled WGS sequence"/>
</dbReference>
<protein>
    <recommendedName>
        <fullName evidence="3">Lipoprotein</fullName>
    </recommendedName>
</protein>
<accession>A0ABT3L8N4</accession>
<dbReference type="PROSITE" id="PS51257">
    <property type="entry name" value="PROKAR_LIPOPROTEIN"/>
    <property type="match status" value="1"/>
</dbReference>
<dbReference type="RefSeq" id="WP_265265741.1">
    <property type="nucleotide sequence ID" value="NZ_JAIHOM010000094.1"/>
</dbReference>
<dbReference type="EMBL" id="JAIHOM010000094">
    <property type="protein sequence ID" value="MCW6037865.1"/>
    <property type="molecule type" value="Genomic_DNA"/>
</dbReference>
<proteinExistence type="predicted"/>
<comment type="caution">
    <text evidence="1">The sequence shown here is derived from an EMBL/GenBank/DDBJ whole genome shotgun (WGS) entry which is preliminary data.</text>
</comment>
<name>A0ABT3L8N4_9CYAN</name>
<evidence type="ECO:0008006" key="3">
    <source>
        <dbReference type="Google" id="ProtNLM"/>
    </source>
</evidence>